<gene>
    <name evidence="7" type="ORF">HDID_LOCUS5054</name>
</gene>
<evidence type="ECO:0000313" key="8">
    <source>
        <dbReference type="Proteomes" id="UP000274504"/>
    </source>
</evidence>
<evidence type="ECO:0000256" key="3">
    <source>
        <dbReference type="ARBA" id="ARBA00022692"/>
    </source>
</evidence>
<dbReference type="OrthoDB" id="8841220at2759"/>
<evidence type="ECO:0000256" key="1">
    <source>
        <dbReference type="ARBA" id="ARBA00004141"/>
    </source>
</evidence>
<comment type="similarity">
    <text evidence="2">Belongs to the TspO/BZRP family.</text>
</comment>
<dbReference type="PIRSF" id="PIRSF005859">
    <property type="entry name" value="PBR"/>
    <property type="match status" value="1"/>
</dbReference>
<evidence type="ECO:0000313" key="9">
    <source>
        <dbReference type="WBParaSite" id="HDID_0000505601-mRNA-1"/>
    </source>
</evidence>
<name>A0A0R3SJE1_HYMDI</name>
<dbReference type="GO" id="GO:0016020">
    <property type="term" value="C:membrane"/>
    <property type="evidence" value="ECO:0007669"/>
    <property type="project" value="UniProtKB-SubCell"/>
</dbReference>
<keyword evidence="3 6" id="KW-0812">Transmembrane</keyword>
<feature type="transmembrane region" description="Helical" evidence="6">
    <location>
        <begin position="78"/>
        <end position="95"/>
    </location>
</feature>
<dbReference type="FunFam" id="1.20.1260.100:FF:000001">
    <property type="entry name" value="translocator protein 2"/>
    <property type="match status" value="1"/>
</dbReference>
<evidence type="ECO:0000256" key="5">
    <source>
        <dbReference type="ARBA" id="ARBA00023136"/>
    </source>
</evidence>
<reference evidence="7 8" key="2">
    <citation type="submission" date="2018-11" db="EMBL/GenBank/DDBJ databases">
        <authorList>
            <consortium name="Pathogen Informatics"/>
        </authorList>
    </citation>
    <scope>NUCLEOTIDE SEQUENCE [LARGE SCALE GENOMIC DNA]</scope>
</reference>
<proteinExistence type="inferred from homology"/>
<dbReference type="PANTHER" id="PTHR10057:SF0">
    <property type="entry name" value="TRANSLOCATOR PROTEIN"/>
    <property type="match status" value="1"/>
</dbReference>
<organism evidence="9">
    <name type="scientific">Hymenolepis diminuta</name>
    <name type="common">Rat tapeworm</name>
    <dbReference type="NCBI Taxonomy" id="6216"/>
    <lineage>
        <taxon>Eukaryota</taxon>
        <taxon>Metazoa</taxon>
        <taxon>Spiralia</taxon>
        <taxon>Lophotrochozoa</taxon>
        <taxon>Platyhelminthes</taxon>
        <taxon>Cestoda</taxon>
        <taxon>Eucestoda</taxon>
        <taxon>Cyclophyllidea</taxon>
        <taxon>Hymenolepididae</taxon>
        <taxon>Hymenolepis</taxon>
    </lineage>
</organism>
<dbReference type="AlphaFoldDB" id="A0A0R3SJE1"/>
<sequence>MNKLFEIPLFVVCVGLPYIGGLLGSLAVARNMEWFDKLEKPIFNPPFWVFGVAWGIMYGVIGLASYFVVRNRQYGKRLILPVVVYLIHLALNWSWPPVFFGLEQIESAIGIIVAVFITALFTAISFGMISKTAAFLFIPYLQWLIFALALNISFAVLNPAQARYQ</sequence>
<evidence type="ECO:0000313" key="7">
    <source>
        <dbReference type="EMBL" id="VDL57372.1"/>
    </source>
</evidence>
<dbReference type="EMBL" id="UYSG01002277">
    <property type="protein sequence ID" value="VDL57372.1"/>
    <property type="molecule type" value="Genomic_DNA"/>
</dbReference>
<feature type="transmembrane region" description="Helical" evidence="6">
    <location>
        <begin position="7"/>
        <end position="27"/>
    </location>
</feature>
<feature type="transmembrane region" description="Helical" evidence="6">
    <location>
        <begin position="107"/>
        <end position="126"/>
    </location>
</feature>
<dbReference type="InterPro" id="IPR038330">
    <property type="entry name" value="TspO/MBR-related_sf"/>
</dbReference>
<accession>A0A0R3SJE1</accession>
<comment type="subcellular location">
    <subcellularLocation>
        <location evidence="1">Membrane</location>
        <topology evidence="1">Multi-pass membrane protein</topology>
    </subcellularLocation>
</comment>
<evidence type="ECO:0000256" key="6">
    <source>
        <dbReference type="SAM" id="Phobius"/>
    </source>
</evidence>
<dbReference type="Proteomes" id="UP000274504">
    <property type="component" value="Unassembled WGS sequence"/>
</dbReference>
<keyword evidence="4 6" id="KW-1133">Transmembrane helix</keyword>
<dbReference type="CDD" id="cd15904">
    <property type="entry name" value="TSPO_MBR"/>
    <property type="match status" value="1"/>
</dbReference>
<dbReference type="PANTHER" id="PTHR10057">
    <property type="entry name" value="PERIPHERAL-TYPE BENZODIAZEPINE RECEPTOR"/>
    <property type="match status" value="1"/>
</dbReference>
<evidence type="ECO:0000256" key="4">
    <source>
        <dbReference type="ARBA" id="ARBA00022989"/>
    </source>
</evidence>
<dbReference type="InterPro" id="IPR004307">
    <property type="entry name" value="TspO_MBR"/>
</dbReference>
<dbReference type="Pfam" id="PF03073">
    <property type="entry name" value="TspO_MBR"/>
    <property type="match status" value="1"/>
</dbReference>
<evidence type="ECO:0000256" key="2">
    <source>
        <dbReference type="ARBA" id="ARBA00007524"/>
    </source>
</evidence>
<dbReference type="Gene3D" id="1.20.1260.100">
    <property type="entry name" value="TspO/MBR protein"/>
    <property type="match status" value="1"/>
</dbReference>
<dbReference type="WBParaSite" id="HDID_0000505601-mRNA-1">
    <property type="protein sequence ID" value="HDID_0000505601-mRNA-1"/>
    <property type="gene ID" value="HDID_0000505601"/>
</dbReference>
<feature type="transmembrane region" description="Helical" evidence="6">
    <location>
        <begin position="133"/>
        <end position="157"/>
    </location>
</feature>
<keyword evidence="5 6" id="KW-0472">Membrane</keyword>
<protein>
    <submittedName>
        <fullName evidence="9">Tryptophan-rich sensory protein</fullName>
    </submittedName>
</protein>
<dbReference type="GO" id="GO:0033013">
    <property type="term" value="P:tetrapyrrole metabolic process"/>
    <property type="evidence" value="ECO:0007669"/>
    <property type="project" value="UniProtKB-ARBA"/>
</dbReference>
<feature type="transmembrane region" description="Helical" evidence="6">
    <location>
        <begin position="47"/>
        <end position="69"/>
    </location>
</feature>
<reference evidence="9" key="1">
    <citation type="submission" date="2017-02" db="UniProtKB">
        <authorList>
            <consortium name="WormBaseParasite"/>
        </authorList>
    </citation>
    <scope>IDENTIFICATION</scope>
</reference>
<dbReference type="STRING" id="6216.A0A0R3SJE1"/>